<gene>
    <name evidence="3" type="ORF">Ciccas_003830</name>
</gene>
<evidence type="ECO:0000256" key="2">
    <source>
        <dbReference type="SAM" id="MobiDB-lite"/>
    </source>
</evidence>
<feature type="compositionally biased region" description="Polar residues" evidence="2">
    <location>
        <begin position="194"/>
        <end position="204"/>
    </location>
</feature>
<keyword evidence="4" id="KW-1185">Reference proteome</keyword>
<keyword evidence="1" id="KW-0175">Coiled coil</keyword>
<evidence type="ECO:0000313" key="4">
    <source>
        <dbReference type="Proteomes" id="UP001626550"/>
    </source>
</evidence>
<protein>
    <submittedName>
        <fullName evidence="3">Uncharacterized protein</fullName>
    </submittedName>
</protein>
<dbReference type="SUPFAM" id="SSF90257">
    <property type="entry name" value="Myosin rod fragments"/>
    <property type="match status" value="1"/>
</dbReference>
<name>A0ABD2QDA2_9PLAT</name>
<dbReference type="Gene3D" id="1.20.58.60">
    <property type="match status" value="1"/>
</dbReference>
<comment type="caution">
    <text evidence="3">The sequence shown here is derived from an EMBL/GenBank/DDBJ whole genome shotgun (WGS) entry which is preliminary data.</text>
</comment>
<accession>A0ABD2QDA2</accession>
<sequence length="323" mass="37905">MIASLRVDTLNILLKEQQKETNRLESRLAALEEMAESLAQDAETLPNILENLKNLEEITKKWEKVSAEKQYEEMQNAVQKLMDRMAAFNRNFDMLNDDSASKDSVDRAFERMQKLLDDVKAANKDLEDKYKEALERKQKLTAFKDHVQKTKDEFKKNFDTDYQELYDKFSNLNLQASDYLQQLSEVENKAADHSTAQSTLQEKATNLKDDYESNDKEYNDLKQKLDTLSREASKYKEQIESTPGVSNQDQLKKRLNELEDVYKAENLDERVKSQLAEMEERIQAYNYLNMEYNELAAHLAHLKKIDKLIQSNEHCQYRRWSGS</sequence>
<organism evidence="3 4">
    <name type="scientific">Cichlidogyrus casuarinus</name>
    <dbReference type="NCBI Taxonomy" id="1844966"/>
    <lineage>
        <taxon>Eukaryota</taxon>
        <taxon>Metazoa</taxon>
        <taxon>Spiralia</taxon>
        <taxon>Lophotrochozoa</taxon>
        <taxon>Platyhelminthes</taxon>
        <taxon>Monogenea</taxon>
        <taxon>Monopisthocotylea</taxon>
        <taxon>Dactylogyridea</taxon>
        <taxon>Ancyrocephalidae</taxon>
        <taxon>Cichlidogyrus</taxon>
    </lineage>
</organism>
<dbReference type="AlphaFoldDB" id="A0ABD2QDA2"/>
<reference evidence="3 4" key="1">
    <citation type="submission" date="2024-11" db="EMBL/GenBank/DDBJ databases">
        <title>Adaptive evolution of stress response genes in parasites aligns with host niche diversity.</title>
        <authorList>
            <person name="Hahn C."/>
            <person name="Resl P."/>
        </authorList>
    </citation>
    <scope>NUCLEOTIDE SEQUENCE [LARGE SCALE GENOMIC DNA]</scope>
    <source>
        <strain evidence="3">EGGRZ-B1_66</strain>
        <tissue evidence="3">Body</tissue>
    </source>
</reference>
<dbReference type="EMBL" id="JBJKFK010000372">
    <property type="protein sequence ID" value="KAL3317520.1"/>
    <property type="molecule type" value="Genomic_DNA"/>
</dbReference>
<feature type="region of interest" description="Disordered" evidence="2">
    <location>
        <begin position="190"/>
        <end position="215"/>
    </location>
</feature>
<dbReference type="Proteomes" id="UP001626550">
    <property type="component" value="Unassembled WGS sequence"/>
</dbReference>
<feature type="compositionally biased region" description="Basic and acidic residues" evidence="2">
    <location>
        <begin position="205"/>
        <end position="215"/>
    </location>
</feature>
<feature type="coiled-coil region" evidence="1">
    <location>
        <begin position="7"/>
        <end position="143"/>
    </location>
</feature>
<evidence type="ECO:0000313" key="3">
    <source>
        <dbReference type="EMBL" id="KAL3317520.1"/>
    </source>
</evidence>
<proteinExistence type="predicted"/>
<evidence type="ECO:0000256" key="1">
    <source>
        <dbReference type="SAM" id="Coils"/>
    </source>
</evidence>